<dbReference type="Gene3D" id="1.10.245.10">
    <property type="entry name" value="SWIB/MDM2 domain"/>
    <property type="match status" value="1"/>
</dbReference>
<keyword evidence="4" id="KW-1185">Reference proteome</keyword>
<gene>
    <name evidence="3" type="ORF">ACHHYP_08027</name>
</gene>
<accession>A0A1V9YPW7</accession>
<proteinExistence type="predicted"/>
<dbReference type="SUPFAM" id="SSF47592">
    <property type="entry name" value="SWIB/MDM2 domain"/>
    <property type="match status" value="1"/>
</dbReference>
<name>A0A1V9YPW7_ACHHY</name>
<dbReference type="PROSITE" id="PS51925">
    <property type="entry name" value="SWIB_MDM2"/>
    <property type="match status" value="1"/>
</dbReference>
<dbReference type="InterPro" id="IPR003121">
    <property type="entry name" value="SWIB_MDM2_domain"/>
</dbReference>
<evidence type="ECO:0000313" key="3">
    <source>
        <dbReference type="EMBL" id="OQR87795.1"/>
    </source>
</evidence>
<protein>
    <submittedName>
        <fullName evidence="3">SWI/SNF-related matrix-associated actin-dependent regulator of chromatin</fullName>
    </submittedName>
</protein>
<dbReference type="Pfam" id="PF02201">
    <property type="entry name" value="SWIB"/>
    <property type="match status" value="1"/>
</dbReference>
<dbReference type="InterPro" id="IPR036885">
    <property type="entry name" value="SWIB_MDM2_dom_sf"/>
</dbReference>
<dbReference type="PANTHER" id="PTHR13844">
    <property type="entry name" value="SWI/SNF-RELATED MATRIX-ASSOCIATED ACTIN-DEPENDENT REGULATOR OF CHROMATIN SUBFAMILY D"/>
    <property type="match status" value="1"/>
</dbReference>
<organism evidence="3 4">
    <name type="scientific">Achlya hypogyna</name>
    <name type="common">Oomycete</name>
    <name type="synonym">Protoachlya hypogyna</name>
    <dbReference type="NCBI Taxonomy" id="1202772"/>
    <lineage>
        <taxon>Eukaryota</taxon>
        <taxon>Sar</taxon>
        <taxon>Stramenopiles</taxon>
        <taxon>Oomycota</taxon>
        <taxon>Saprolegniomycetes</taxon>
        <taxon>Saprolegniales</taxon>
        <taxon>Achlyaceae</taxon>
        <taxon>Achlya</taxon>
    </lineage>
</organism>
<reference evidence="3 4" key="1">
    <citation type="journal article" date="2014" name="Genome Biol. Evol.">
        <title>The secreted proteins of Achlya hypogyna and Thraustotheca clavata identify the ancestral oomycete secretome and reveal gene acquisitions by horizontal gene transfer.</title>
        <authorList>
            <person name="Misner I."/>
            <person name="Blouin N."/>
            <person name="Leonard G."/>
            <person name="Richards T.A."/>
            <person name="Lane C.E."/>
        </authorList>
    </citation>
    <scope>NUCLEOTIDE SEQUENCE [LARGE SCALE GENOMIC DNA]</scope>
    <source>
        <strain evidence="3 4">ATCC 48635</strain>
    </source>
</reference>
<dbReference type="EMBL" id="JNBR01001423">
    <property type="protein sequence ID" value="OQR87795.1"/>
    <property type="molecule type" value="Genomic_DNA"/>
</dbReference>
<evidence type="ECO:0000313" key="4">
    <source>
        <dbReference type="Proteomes" id="UP000243579"/>
    </source>
</evidence>
<comment type="caution">
    <text evidence="3">The sequence shown here is derived from an EMBL/GenBank/DDBJ whole genome shotgun (WGS) entry which is preliminary data.</text>
</comment>
<dbReference type="SMART" id="SM00151">
    <property type="entry name" value="SWIB"/>
    <property type="match status" value="1"/>
</dbReference>
<dbReference type="OrthoDB" id="10263741at2759"/>
<dbReference type="Proteomes" id="UP000243579">
    <property type="component" value="Unassembled WGS sequence"/>
</dbReference>
<evidence type="ECO:0000259" key="2">
    <source>
        <dbReference type="PROSITE" id="PS51925"/>
    </source>
</evidence>
<sequence length="391" mass="44279">MAEDGNDRKRKAVDLLSEVETCDADQYATYKQLKAMDEHLTATIHRNLRRLETQVQAPPQMAQATLVVSMSYSYDPTAVIELPDDVKAEDAAGQWTFRVEATIEGGPPSSKKFSHFFRKAIVDLDDRLYALPNSIEWSSFRSGDESDGFEIRRPGKTGFSDHMLRLQLVRQLAPERFNLSPALFAALAPYLAHASPDAQTRADVVKAAWDYIKMKDLLHVDDCRTIENDEAFAGVFDCKEMPFQSLLSQLQKHLTPTGPVTLEYRLPLDGAQDGLVVDEQRFQIEVPLEEELNTVRKKCLATCTSLDEALAAERDSLQNQMDSLAREINRHVTRREWMVQFTADPLAFMDRVVASQDADQELLALETQATPDAMFQQPWVHSTMELLLNRE</sequence>
<dbReference type="InterPro" id="IPR019835">
    <property type="entry name" value="SWIB_domain"/>
</dbReference>
<keyword evidence="1" id="KW-0175">Coiled coil</keyword>
<dbReference type="AlphaFoldDB" id="A0A1V9YPW7"/>
<feature type="coiled-coil region" evidence="1">
    <location>
        <begin position="307"/>
        <end position="334"/>
    </location>
</feature>
<dbReference type="STRING" id="1202772.A0A1V9YPW7"/>
<feature type="domain" description="DM2" evidence="2">
    <location>
        <begin position="176"/>
        <end position="256"/>
    </location>
</feature>
<evidence type="ECO:0000256" key="1">
    <source>
        <dbReference type="SAM" id="Coils"/>
    </source>
</evidence>